<evidence type="ECO:0000313" key="3">
    <source>
        <dbReference type="Proteomes" id="UP001501532"/>
    </source>
</evidence>
<dbReference type="PROSITE" id="PS50076">
    <property type="entry name" value="DNAJ_2"/>
    <property type="match status" value="1"/>
</dbReference>
<dbReference type="PANTHER" id="PTHR44240:SF10">
    <property type="entry name" value="J DOMAIN-CONTAINING PROTEIN"/>
    <property type="match status" value="1"/>
</dbReference>
<keyword evidence="3" id="KW-1185">Reference proteome</keyword>
<dbReference type="RefSeq" id="WP_234519834.1">
    <property type="nucleotide sequence ID" value="NZ_BAAAUF010000062.1"/>
</dbReference>
<dbReference type="PANTHER" id="PTHR44240">
    <property type="entry name" value="DNAJ DOMAIN (PROKARYOTIC HEAT SHOCK PROTEIN)-RELATED"/>
    <property type="match status" value="1"/>
</dbReference>
<dbReference type="PRINTS" id="PR00625">
    <property type="entry name" value="JDOMAIN"/>
</dbReference>
<accession>A0ABP6M484</accession>
<gene>
    <name evidence="2" type="ORF">GCM10010448_59080</name>
</gene>
<dbReference type="EMBL" id="BAAAUF010000062">
    <property type="protein sequence ID" value="GAA3067928.1"/>
    <property type="molecule type" value="Genomic_DNA"/>
</dbReference>
<comment type="caution">
    <text evidence="2">The sequence shown here is derived from an EMBL/GenBank/DDBJ whole genome shotgun (WGS) entry which is preliminary data.</text>
</comment>
<dbReference type="InterPro" id="IPR001623">
    <property type="entry name" value="DnaJ_domain"/>
</dbReference>
<dbReference type="SUPFAM" id="SSF46565">
    <property type="entry name" value="Chaperone J-domain"/>
    <property type="match status" value="1"/>
</dbReference>
<protein>
    <recommendedName>
        <fullName evidence="1">J domain-containing protein</fullName>
    </recommendedName>
</protein>
<organism evidence="2 3">
    <name type="scientific">Streptomyces glomeratus</name>
    <dbReference type="NCBI Taxonomy" id="284452"/>
    <lineage>
        <taxon>Bacteria</taxon>
        <taxon>Bacillati</taxon>
        <taxon>Actinomycetota</taxon>
        <taxon>Actinomycetes</taxon>
        <taxon>Kitasatosporales</taxon>
        <taxon>Streptomycetaceae</taxon>
        <taxon>Streptomyces</taxon>
    </lineage>
</organism>
<dbReference type="Pfam" id="PF00226">
    <property type="entry name" value="DnaJ"/>
    <property type="match status" value="1"/>
</dbReference>
<dbReference type="InterPro" id="IPR036869">
    <property type="entry name" value="J_dom_sf"/>
</dbReference>
<sequence>MQPWEKGSDLYAVLGLQPSATAEKITSAFRARVRELRPDTRVDAATAARFGEVRAAYETLRDPVLRAAYDQRHQHTLPASDRGSAPTAPARPACPYVVVLGDVRPDPPLRAGPVRWIAGR</sequence>
<dbReference type="InterPro" id="IPR052276">
    <property type="entry name" value="Diphthamide-biosynth_chaperone"/>
</dbReference>
<dbReference type="CDD" id="cd06257">
    <property type="entry name" value="DnaJ"/>
    <property type="match status" value="1"/>
</dbReference>
<reference evidence="3" key="1">
    <citation type="journal article" date="2019" name="Int. J. Syst. Evol. Microbiol.">
        <title>The Global Catalogue of Microorganisms (GCM) 10K type strain sequencing project: providing services to taxonomists for standard genome sequencing and annotation.</title>
        <authorList>
            <consortium name="The Broad Institute Genomics Platform"/>
            <consortium name="The Broad Institute Genome Sequencing Center for Infectious Disease"/>
            <person name="Wu L."/>
            <person name="Ma J."/>
        </authorList>
    </citation>
    <scope>NUCLEOTIDE SEQUENCE [LARGE SCALE GENOMIC DNA]</scope>
    <source>
        <strain evidence="3">JCM 9091</strain>
    </source>
</reference>
<dbReference type="SMART" id="SM00271">
    <property type="entry name" value="DnaJ"/>
    <property type="match status" value="1"/>
</dbReference>
<dbReference type="Proteomes" id="UP001501532">
    <property type="component" value="Unassembled WGS sequence"/>
</dbReference>
<name>A0ABP6M484_9ACTN</name>
<evidence type="ECO:0000259" key="1">
    <source>
        <dbReference type="PROSITE" id="PS50076"/>
    </source>
</evidence>
<evidence type="ECO:0000313" key="2">
    <source>
        <dbReference type="EMBL" id="GAA3067928.1"/>
    </source>
</evidence>
<proteinExistence type="predicted"/>
<dbReference type="Gene3D" id="1.10.287.110">
    <property type="entry name" value="DnaJ domain"/>
    <property type="match status" value="1"/>
</dbReference>
<feature type="domain" description="J" evidence="1">
    <location>
        <begin position="9"/>
        <end position="73"/>
    </location>
</feature>